<gene>
    <name evidence="2" type="ORF">METESE_19350</name>
</gene>
<reference evidence="2" key="1">
    <citation type="journal article" date="2023" name="Int. J. Syst. Evol. Microbiol.">
        <title>Mesoterricola silvestris gen. nov., sp. nov., Mesoterricola sediminis sp. nov., Geothrix oryzae sp. nov., Geothrix edaphica sp. nov., Geothrix rubra sp. nov., and Geothrix limicola sp. nov., six novel members of Acidobacteriota isolated from soils.</title>
        <authorList>
            <person name="Itoh H."/>
            <person name="Sugisawa Y."/>
            <person name="Mise K."/>
            <person name="Xu Z."/>
            <person name="Kuniyasu M."/>
            <person name="Ushijima N."/>
            <person name="Kawano K."/>
            <person name="Kobayashi E."/>
            <person name="Shiratori Y."/>
            <person name="Masuda Y."/>
            <person name="Senoo K."/>
        </authorList>
    </citation>
    <scope>NUCLEOTIDE SEQUENCE</scope>
    <source>
        <strain evidence="2">W786</strain>
    </source>
</reference>
<feature type="signal peptide" evidence="1">
    <location>
        <begin position="1"/>
        <end position="20"/>
    </location>
</feature>
<evidence type="ECO:0000313" key="2">
    <source>
        <dbReference type="EMBL" id="BDU76977.1"/>
    </source>
</evidence>
<sequence>MPFRFPGAILAAGAILLSLACGGGGGTGGQVQTATLAYVNPAGTGWRWVKDEALSTPDRLVLALVPPEGVTGLRGVAFSLASDPAATRWVEVRAGGRSLVENGTFNLGGGVPLFRYGQDQGVLRAGIFQKGRGDATIPDGAAVRVALAVQAGAGPGTWTLDRASLKVLPPTGARLVETPVEAGRITVQ</sequence>
<feature type="chain" id="PRO_5041319807" evidence="1">
    <location>
        <begin position="21"/>
        <end position="188"/>
    </location>
</feature>
<keyword evidence="3" id="KW-1185">Reference proteome</keyword>
<dbReference type="KEGG" id="msea:METESE_19350"/>
<proteinExistence type="predicted"/>
<dbReference type="PROSITE" id="PS51257">
    <property type="entry name" value="PROKAR_LIPOPROTEIN"/>
    <property type="match status" value="1"/>
</dbReference>
<keyword evidence="1" id="KW-0732">Signal</keyword>
<dbReference type="RefSeq" id="WP_243331147.1">
    <property type="nucleotide sequence ID" value="NZ_AP027081.1"/>
</dbReference>
<protein>
    <submittedName>
        <fullName evidence="2">Uncharacterized protein</fullName>
    </submittedName>
</protein>
<dbReference type="Proteomes" id="UP001228113">
    <property type="component" value="Chromosome"/>
</dbReference>
<accession>A0AA48GSV6</accession>
<evidence type="ECO:0000313" key="3">
    <source>
        <dbReference type="Proteomes" id="UP001228113"/>
    </source>
</evidence>
<dbReference type="EMBL" id="AP027081">
    <property type="protein sequence ID" value="BDU76977.1"/>
    <property type="molecule type" value="Genomic_DNA"/>
</dbReference>
<organism evidence="2 3">
    <name type="scientific">Mesoterricola sediminis</name>
    <dbReference type="NCBI Taxonomy" id="2927980"/>
    <lineage>
        <taxon>Bacteria</taxon>
        <taxon>Pseudomonadati</taxon>
        <taxon>Acidobacteriota</taxon>
        <taxon>Holophagae</taxon>
        <taxon>Holophagales</taxon>
        <taxon>Holophagaceae</taxon>
        <taxon>Mesoterricola</taxon>
    </lineage>
</organism>
<evidence type="ECO:0000256" key="1">
    <source>
        <dbReference type="SAM" id="SignalP"/>
    </source>
</evidence>
<dbReference type="AlphaFoldDB" id="A0AA48GSV6"/>
<name>A0AA48GSV6_9BACT</name>